<dbReference type="FunFam" id="3.40.50.720:FF:000084">
    <property type="entry name" value="Short-chain dehydrogenase reductase"/>
    <property type="match status" value="1"/>
</dbReference>
<dbReference type="PANTHER" id="PTHR43180">
    <property type="entry name" value="3-OXOACYL-(ACYL-CARRIER-PROTEIN) REDUCTASE (AFU_ORTHOLOGUE AFUA_6G11210)"/>
    <property type="match status" value="1"/>
</dbReference>
<dbReference type="Proteomes" id="UP000309174">
    <property type="component" value="Unassembled WGS sequence"/>
</dbReference>
<dbReference type="PANTHER" id="PTHR43180:SF33">
    <property type="entry name" value="15-HYDROXYPROSTAGLANDIN DEHYDROGENASE [NAD(+)]-LIKE"/>
    <property type="match status" value="1"/>
</dbReference>
<dbReference type="InterPro" id="IPR036291">
    <property type="entry name" value="NAD(P)-bd_dom_sf"/>
</dbReference>
<protein>
    <submittedName>
        <fullName evidence="4">SDR family NAD(P)-dependent oxidoreductase</fullName>
    </submittedName>
</protein>
<dbReference type="GO" id="GO:0016491">
    <property type="term" value="F:oxidoreductase activity"/>
    <property type="evidence" value="ECO:0007669"/>
    <property type="project" value="UniProtKB-KW"/>
</dbReference>
<dbReference type="PRINTS" id="PR00080">
    <property type="entry name" value="SDRFAMILY"/>
</dbReference>
<name>A0A5C4JDV6_9ACTN</name>
<dbReference type="EMBL" id="VCKW01000056">
    <property type="protein sequence ID" value="TMR01889.1"/>
    <property type="molecule type" value="Genomic_DNA"/>
</dbReference>
<comment type="caution">
    <text evidence="4">The sequence shown here is derived from an EMBL/GenBank/DDBJ whole genome shotgun (WGS) entry which is preliminary data.</text>
</comment>
<keyword evidence="2" id="KW-0560">Oxidoreductase</keyword>
<evidence type="ECO:0000256" key="1">
    <source>
        <dbReference type="ARBA" id="ARBA00006484"/>
    </source>
</evidence>
<evidence type="ECO:0000313" key="5">
    <source>
        <dbReference type="Proteomes" id="UP000309174"/>
    </source>
</evidence>
<dbReference type="OrthoDB" id="4133661at2"/>
<proteinExistence type="inferred from homology"/>
<evidence type="ECO:0000256" key="2">
    <source>
        <dbReference type="ARBA" id="ARBA00023002"/>
    </source>
</evidence>
<comment type="similarity">
    <text evidence="1 3">Belongs to the short-chain dehydrogenases/reductases (SDR) family.</text>
</comment>
<accession>A0A5C4JDV6</accession>
<dbReference type="Gene3D" id="3.40.50.720">
    <property type="entry name" value="NAD(P)-binding Rossmann-like Domain"/>
    <property type="match status" value="1"/>
</dbReference>
<gene>
    <name evidence="4" type="ORF">ETD83_13595</name>
</gene>
<dbReference type="RefSeq" id="WP_138645471.1">
    <property type="nucleotide sequence ID" value="NZ_VCKW01000056.1"/>
</dbReference>
<dbReference type="SUPFAM" id="SSF51735">
    <property type="entry name" value="NAD(P)-binding Rossmann-fold domains"/>
    <property type="match status" value="1"/>
</dbReference>
<evidence type="ECO:0000313" key="4">
    <source>
        <dbReference type="EMBL" id="TMR01889.1"/>
    </source>
</evidence>
<evidence type="ECO:0000256" key="3">
    <source>
        <dbReference type="RuleBase" id="RU000363"/>
    </source>
</evidence>
<organism evidence="4 5">
    <name type="scientific">Actinomadura soli</name>
    <dbReference type="NCBI Taxonomy" id="2508997"/>
    <lineage>
        <taxon>Bacteria</taxon>
        <taxon>Bacillati</taxon>
        <taxon>Actinomycetota</taxon>
        <taxon>Actinomycetes</taxon>
        <taxon>Streptosporangiales</taxon>
        <taxon>Thermomonosporaceae</taxon>
        <taxon>Actinomadura</taxon>
    </lineage>
</organism>
<dbReference type="Pfam" id="PF00106">
    <property type="entry name" value="adh_short"/>
    <property type="match status" value="1"/>
</dbReference>
<reference evidence="4 5" key="1">
    <citation type="submission" date="2019-05" db="EMBL/GenBank/DDBJ databases">
        <title>Draft genome sequence of Actinomadura sp. 14C53.</title>
        <authorList>
            <person name="Saricaoglu S."/>
            <person name="Isik K."/>
        </authorList>
    </citation>
    <scope>NUCLEOTIDE SEQUENCE [LARGE SCALE GENOMIC DNA]</scope>
    <source>
        <strain evidence="4 5">14C53</strain>
    </source>
</reference>
<sequence length="248" mass="24775">MPPFDGSGKVALITGGSNGIGAAAARRLAREGARVVLADVDAEAGAALAEELDGAFVRCDVREPADSEAAVAAAVERFGGLDVAFLNAGVAGSGGVGDDFDLAAYRRAMGVNLDGVVFGVHAALPALRARGGGDIVATASMAALTATPLDPVYGANKAAVVGLVRALGPALAGEGVRVNALCPSFADTGILVPIKGHLQETGFPILGVDDVVTAFMQVLDGDGTGEAWYVVPGRPAEPFGFRGVPGPR</sequence>
<dbReference type="AlphaFoldDB" id="A0A5C4JDV6"/>
<dbReference type="InterPro" id="IPR002347">
    <property type="entry name" value="SDR_fam"/>
</dbReference>
<keyword evidence="5" id="KW-1185">Reference proteome</keyword>
<dbReference type="PRINTS" id="PR00081">
    <property type="entry name" value="GDHRDH"/>
</dbReference>